<reference evidence="3 4" key="1">
    <citation type="submission" date="2018-08" db="EMBL/GenBank/DDBJ databases">
        <title>Mucilaginibacter sp. MYSH2.</title>
        <authorList>
            <person name="Seo T."/>
        </authorList>
    </citation>
    <scope>NUCLEOTIDE SEQUENCE [LARGE SCALE GENOMIC DNA]</scope>
    <source>
        <strain evidence="3 4">MYSH2</strain>
    </source>
</reference>
<dbReference type="AlphaFoldDB" id="A0A372NU04"/>
<protein>
    <submittedName>
        <fullName evidence="3">YARHG domain-containing protein</fullName>
    </submittedName>
</protein>
<organism evidence="3 4">
    <name type="scientific">Mucilaginibacter conchicola</name>
    <dbReference type="NCBI Taxonomy" id="2303333"/>
    <lineage>
        <taxon>Bacteria</taxon>
        <taxon>Pseudomonadati</taxon>
        <taxon>Bacteroidota</taxon>
        <taxon>Sphingobacteriia</taxon>
        <taxon>Sphingobacteriales</taxon>
        <taxon>Sphingobacteriaceae</taxon>
        <taxon>Mucilaginibacter</taxon>
    </lineage>
</organism>
<keyword evidence="4" id="KW-1185">Reference proteome</keyword>
<dbReference type="EMBL" id="QWDC01000002">
    <property type="protein sequence ID" value="RFZ92169.1"/>
    <property type="molecule type" value="Genomic_DNA"/>
</dbReference>
<keyword evidence="1" id="KW-0472">Membrane</keyword>
<evidence type="ECO:0000259" key="2">
    <source>
        <dbReference type="SMART" id="SM01324"/>
    </source>
</evidence>
<keyword evidence="1" id="KW-0812">Transmembrane</keyword>
<feature type="domain" description="YARHG" evidence="2">
    <location>
        <begin position="542"/>
        <end position="623"/>
    </location>
</feature>
<dbReference type="Proteomes" id="UP000264217">
    <property type="component" value="Unassembled WGS sequence"/>
</dbReference>
<evidence type="ECO:0000313" key="3">
    <source>
        <dbReference type="EMBL" id="RFZ92169.1"/>
    </source>
</evidence>
<sequence>MKTKPVIIIGACIIAFIAVFLFVRSKRLANPEKAEVMAFLNQFNGALQLQDTKLAATFFDESIDKKTVNGLVNVLSNKTGLGTNAKPLFKLDLNTEDSEINFSNPELAEVFSVVHLNYKDIPESTTTLTFTLHKTGPQQFKIFKVDAAKLAATYTAFQNNIINLTVPEEKLFSPQTLAAFKIAESLKSRYDSILWFQQINNKPWFYVTKGKLPESLYWPTDAERAKPEYKMGLVNADLKEVIPVEYDLIHNIGGTIDGLIEVEKGDKKGFYSTEGKLIVPVNYEQILPLNDDDNIALLKNGADYSYLKKDLTTGEPIADFKIADILPKIKHYGDSYKVDEKTSDKLLEYNSRVQFTSLIISPSYLAEWHMMPKFLDLPDKLRHPGADMEGDGEGYGYVEVKFSGEQKSEDNWFTTAFYSVLEDYLGGRGGLYENRAMLLVDKKQNRILGFDASSYHGNGEGGAPVDGICRENFVKAINDTLFEFKTTSTLFAEMYAKDTYLDEGPYYHYLELKGGKLVAKESSRLFPTQFVKLDDSYLAGCYSITNGQYDEKLKQKTLDHLTPEMLQYMKNEIYASYHYKFKNQRWDKIFDDRYYVNEKDKNVSVEDSLTAIDKYNINWINSKLNPQKPAVLAAQ</sequence>
<gene>
    <name evidence="3" type="ORF">D0C36_12055</name>
</gene>
<name>A0A372NU04_9SPHI</name>
<dbReference type="SMART" id="SM01324">
    <property type="entry name" value="YARHG"/>
    <property type="match status" value="1"/>
</dbReference>
<comment type="caution">
    <text evidence="3">The sequence shown here is derived from an EMBL/GenBank/DDBJ whole genome shotgun (WGS) entry which is preliminary data.</text>
</comment>
<dbReference type="Gene3D" id="1.20.58.1690">
    <property type="match status" value="1"/>
</dbReference>
<dbReference type="InterPro" id="IPR038434">
    <property type="entry name" value="YARHG_sf"/>
</dbReference>
<evidence type="ECO:0000313" key="4">
    <source>
        <dbReference type="Proteomes" id="UP000264217"/>
    </source>
</evidence>
<dbReference type="RefSeq" id="WP_117391880.1">
    <property type="nucleotide sequence ID" value="NZ_QWDC01000002.1"/>
</dbReference>
<dbReference type="Pfam" id="PF14903">
    <property type="entry name" value="WG_beta_rep"/>
    <property type="match status" value="1"/>
</dbReference>
<accession>A0A372NU04</accession>
<proteinExistence type="predicted"/>
<keyword evidence="1" id="KW-1133">Transmembrane helix</keyword>
<dbReference type="InterPro" id="IPR025582">
    <property type="entry name" value="YARHG_dom"/>
</dbReference>
<dbReference type="OrthoDB" id="700862at2"/>
<dbReference type="InterPro" id="IPR032774">
    <property type="entry name" value="WG_beta_rep"/>
</dbReference>
<evidence type="ECO:0000256" key="1">
    <source>
        <dbReference type="SAM" id="Phobius"/>
    </source>
</evidence>
<dbReference type="Pfam" id="PF13308">
    <property type="entry name" value="YARHG"/>
    <property type="match status" value="1"/>
</dbReference>
<feature type="transmembrane region" description="Helical" evidence="1">
    <location>
        <begin position="6"/>
        <end position="23"/>
    </location>
</feature>